<dbReference type="InterPro" id="IPR052016">
    <property type="entry name" value="Bact_Sigma-Reg"/>
</dbReference>
<evidence type="ECO:0000256" key="2">
    <source>
        <dbReference type="PROSITE-ProRule" id="PRU00169"/>
    </source>
</evidence>
<dbReference type="InterPro" id="IPR011006">
    <property type="entry name" value="CheY-like_superfamily"/>
</dbReference>
<organism evidence="4 5">
    <name type="scientific">Metabacillus lacus</name>
    <dbReference type="NCBI Taxonomy" id="1983721"/>
    <lineage>
        <taxon>Bacteria</taxon>
        <taxon>Bacillati</taxon>
        <taxon>Bacillota</taxon>
        <taxon>Bacilli</taxon>
        <taxon>Bacillales</taxon>
        <taxon>Bacillaceae</taxon>
        <taxon>Metabacillus</taxon>
    </lineage>
</organism>
<proteinExistence type="predicted"/>
<dbReference type="SUPFAM" id="SSF81606">
    <property type="entry name" value="PP2C-like"/>
    <property type="match status" value="1"/>
</dbReference>
<feature type="modified residue" description="4-aspartylphosphate" evidence="2">
    <location>
        <position position="58"/>
    </location>
</feature>
<feature type="domain" description="Response regulatory" evidence="3">
    <location>
        <begin position="2"/>
        <end position="125"/>
    </location>
</feature>
<dbReference type="GO" id="GO:0016791">
    <property type="term" value="F:phosphatase activity"/>
    <property type="evidence" value="ECO:0007669"/>
    <property type="project" value="TreeGrafter"/>
</dbReference>
<dbReference type="SUPFAM" id="SSF52172">
    <property type="entry name" value="CheY-like"/>
    <property type="match status" value="1"/>
</dbReference>
<name>A0A7X2IX63_9BACI</name>
<reference evidence="4 5" key="1">
    <citation type="submission" date="2019-11" db="EMBL/GenBank/DDBJ databases">
        <title>Bacillus lacus genome.</title>
        <authorList>
            <person name="Allen C.J."/>
            <person name="Newman J.D."/>
        </authorList>
    </citation>
    <scope>NUCLEOTIDE SEQUENCE [LARGE SCALE GENOMIC DNA]</scope>
    <source>
        <strain evidence="4 5">KCTC 33946</strain>
    </source>
</reference>
<evidence type="ECO:0000313" key="4">
    <source>
        <dbReference type="EMBL" id="MRX70783.1"/>
    </source>
</evidence>
<accession>A0A7X2IX63</accession>
<protein>
    <submittedName>
        <fullName evidence="4">SpoIIE family protein phosphatase</fullName>
    </submittedName>
</protein>
<sequence>MSILIVDDNKVNLFVIEKILKNEGYTDFISFTSATELFQYLKLDSPSSQIDADVILMDIMMPGIDGIQACKILQETPHLRDIPVIFVTALEDSEKVAEALDVGAIDYITKPIKKVELLARLRVALRLKYEKDWHTQQEKKIRDELRLATEVQRNLLSSPISTPNLQIASSYLPAFQLAGDMYYWQKLDNERYGVMILDMMGHGISSSLVCMYISSVLRDAMKHYTEPEEVIRELNNWMHQLYNEENEMNYYFTAIYLVIDTKKKTVDYINAGHPPGFALIDGSQTELLKRSCCAVGFFEEIDMKKHSLSYRESIQILMYTDGVLEAIENEGIDGLHFLKAASEHIDDPQLMTNPLDFILTEELQKNHPDDMCVVVIKAS</sequence>
<dbReference type="Proteomes" id="UP000448867">
    <property type="component" value="Unassembled WGS sequence"/>
</dbReference>
<evidence type="ECO:0000259" key="3">
    <source>
        <dbReference type="PROSITE" id="PS50110"/>
    </source>
</evidence>
<dbReference type="PANTHER" id="PTHR43156">
    <property type="entry name" value="STAGE II SPORULATION PROTEIN E-RELATED"/>
    <property type="match status" value="1"/>
</dbReference>
<dbReference type="Pfam" id="PF00072">
    <property type="entry name" value="Response_reg"/>
    <property type="match status" value="1"/>
</dbReference>
<dbReference type="RefSeq" id="WP_154305902.1">
    <property type="nucleotide sequence ID" value="NZ_WKKI01000001.1"/>
</dbReference>
<dbReference type="SMART" id="SM00448">
    <property type="entry name" value="REC"/>
    <property type="match status" value="1"/>
</dbReference>
<dbReference type="EMBL" id="WKKI01000001">
    <property type="protein sequence ID" value="MRX70783.1"/>
    <property type="molecule type" value="Genomic_DNA"/>
</dbReference>
<dbReference type="InterPro" id="IPR001789">
    <property type="entry name" value="Sig_transdc_resp-reg_receiver"/>
</dbReference>
<comment type="caution">
    <text evidence="4">The sequence shown here is derived from an EMBL/GenBank/DDBJ whole genome shotgun (WGS) entry which is preliminary data.</text>
</comment>
<keyword evidence="1" id="KW-0378">Hydrolase</keyword>
<dbReference type="OrthoDB" id="9763484at2"/>
<dbReference type="Gene3D" id="3.40.50.2300">
    <property type="match status" value="1"/>
</dbReference>
<dbReference type="AlphaFoldDB" id="A0A7X2IX63"/>
<evidence type="ECO:0000256" key="1">
    <source>
        <dbReference type="ARBA" id="ARBA00022801"/>
    </source>
</evidence>
<dbReference type="SMART" id="SM00331">
    <property type="entry name" value="PP2C_SIG"/>
    <property type="match status" value="1"/>
</dbReference>
<dbReference type="PROSITE" id="PS50110">
    <property type="entry name" value="RESPONSE_REGULATORY"/>
    <property type="match status" value="1"/>
</dbReference>
<dbReference type="PANTHER" id="PTHR43156:SF14">
    <property type="entry name" value="PHOSPHOSERINE PHOSPHATASE RSBP"/>
    <property type="match status" value="1"/>
</dbReference>
<dbReference type="InterPro" id="IPR036457">
    <property type="entry name" value="PPM-type-like_dom_sf"/>
</dbReference>
<keyword evidence="5" id="KW-1185">Reference proteome</keyword>
<keyword evidence="2" id="KW-0597">Phosphoprotein</keyword>
<dbReference type="GO" id="GO:0000160">
    <property type="term" value="P:phosphorelay signal transduction system"/>
    <property type="evidence" value="ECO:0007669"/>
    <property type="project" value="InterPro"/>
</dbReference>
<dbReference type="Pfam" id="PF07228">
    <property type="entry name" value="SpoIIE"/>
    <property type="match status" value="1"/>
</dbReference>
<dbReference type="InterPro" id="IPR001932">
    <property type="entry name" value="PPM-type_phosphatase-like_dom"/>
</dbReference>
<gene>
    <name evidence="4" type="ORF">GJU40_01200</name>
</gene>
<evidence type="ECO:0000313" key="5">
    <source>
        <dbReference type="Proteomes" id="UP000448867"/>
    </source>
</evidence>
<dbReference type="Gene3D" id="3.60.40.10">
    <property type="entry name" value="PPM-type phosphatase domain"/>
    <property type="match status" value="1"/>
</dbReference>